<dbReference type="Proteomes" id="UP000501939">
    <property type="component" value="Chromosome"/>
</dbReference>
<dbReference type="PANTHER" id="PTHR30093:SF47">
    <property type="entry name" value="TYPE IV PILUS NON-CORE MINOR PILIN PILE"/>
    <property type="match status" value="1"/>
</dbReference>
<dbReference type="RefSeq" id="WP_166326855.1">
    <property type="nucleotide sequence ID" value="NZ_CP049916.1"/>
</dbReference>
<dbReference type="PROSITE" id="PS00409">
    <property type="entry name" value="PROKAR_NTER_METHYL"/>
    <property type="match status" value="1"/>
</dbReference>
<dbReference type="EMBL" id="CP049916">
    <property type="protein sequence ID" value="QIO09975.1"/>
    <property type="molecule type" value="Genomic_DNA"/>
</dbReference>
<accession>A0A6G8S719</accession>
<organism evidence="3 4">
    <name type="scientific">Acinetobacter lanii</name>
    <dbReference type="NCBI Taxonomy" id="2715163"/>
    <lineage>
        <taxon>Bacteria</taxon>
        <taxon>Pseudomonadati</taxon>
        <taxon>Pseudomonadota</taxon>
        <taxon>Gammaproteobacteria</taxon>
        <taxon>Moraxellales</taxon>
        <taxon>Moraxellaceae</taxon>
        <taxon>Acinetobacter</taxon>
    </lineage>
</organism>
<dbReference type="InterPro" id="IPR000983">
    <property type="entry name" value="Bac_GSPG_pilin"/>
</dbReference>
<dbReference type="PANTHER" id="PTHR30093">
    <property type="entry name" value="GENERAL SECRETION PATHWAY PROTEIN G"/>
    <property type="match status" value="1"/>
</dbReference>
<dbReference type="Gene3D" id="3.30.700.10">
    <property type="entry name" value="Glycoprotein, Type 4 Pilin"/>
    <property type="match status" value="1"/>
</dbReference>
<protein>
    <submittedName>
        <fullName evidence="3">Type IV pilin protein</fullName>
    </submittedName>
</protein>
<dbReference type="GO" id="GO:0015628">
    <property type="term" value="P:protein secretion by the type II secretion system"/>
    <property type="evidence" value="ECO:0007669"/>
    <property type="project" value="InterPro"/>
</dbReference>
<name>A0A6G8S719_9GAMM</name>
<dbReference type="NCBIfam" id="TIGR02532">
    <property type="entry name" value="IV_pilin_GFxxxE"/>
    <property type="match status" value="1"/>
</dbReference>
<dbReference type="Pfam" id="PF07963">
    <property type="entry name" value="N_methyl"/>
    <property type="match status" value="1"/>
</dbReference>
<evidence type="ECO:0000256" key="2">
    <source>
        <dbReference type="SAM" id="Phobius"/>
    </source>
</evidence>
<dbReference type="Pfam" id="PF16732">
    <property type="entry name" value="ComP_DUS"/>
    <property type="match status" value="1"/>
</dbReference>
<dbReference type="PRINTS" id="PR00813">
    <property type="entry name" value="BCTERIALGSPG"/>
</dbReference>
<keyword evidence="2" id="KW-1133">Transmembrane helix</keyword>
<dbReference type="AlphaFoldDB" id="A0A6G8S719"/>
<dbReference type="KEGG" id="alj:G8D99_13775"/>
<evidence type="ECO:0000313" key="3">
    <source>
        <dbReference type="EMBL" id="QIO09975.1"/>
    </source>
</evidence>
<sequence>MVKIIKGFTLIELMIVVAVIGILAAIAYPSYQQYVVKTKRVEAQTELVELSGTLQRYKIANFSFLKNLGGTRVPIELSDVGHSTQIPASGDSLYSVTLSDVTQNSWTLTAIPMTNTIQAGNGVLKLNNKGEKCWVKAQTTCTLSATSNWDGK</sequence>
<dbReference type="InterPro" id="IPR012902">
    <property type="entry name" value="N_methyl_site"/>
</dbReference>
<dbReference type="InterPro" id="IPR031982">
    <property type="entry name" value="PilE-like"/>
</dbReference>
<reference evidence="3 4" key="1">
    <citation type="submission" date="2020-03" db="EMBL/GenBank/DDBJ databases">
        <authorList>
            <person name="Zhu W."/>
        </authorList>
    </citation>
    <scope>NUCLEOTIDE SEQUENCE [LARGE SCALE GENOMIC DNA]</scope>
    <source>
        <strain evidence="3 4">185</strain>
    </source>
</reference>
<dbReference type="InterPro" id="IPR045584">
    <property type="entry name" value="Pilin-like"/>
</dbReference>
<gene>
    <name evidence="3" type="ORF">G8D99_13775</name>
</gene>
<evidence type="ECO:0000256" key="1">
    <source>
        <dbReference type="ARBA" id="ARBA00022481"/>
    </source>
</evidence>
<dbReference type="SUPFAM" id="SSF54523">
    <property type="entry name" value="Pili subunits"/>
    <property type="match status" value="1"/>
</dbReference>
<proteinExistence type="predicted"/>
<keyword evidence="2" id="KW-0472">Membrane</keyword>
<dbReference type="GO" id="GO:0043683">
    <property type="term" value="P:type IV pilus assembly"/>
    <property type="evidence" value="ECO:0007669"/>
    <property type="project" value="InterPro"/>
</dbReference>
<keyword evidence="4" id="KW-1185">Reference proteome</keyword>
<feature type="transmembrane region" description="Helical" evidence="2">
    <location>
        <begin position="7"/>
        <end position="28"/>
    </location>
</feature>
<keyword evidence="1" id="KW-0488">Methylation</keyword>
<evidence type="ECO:0000313" key="4">
    <source>
        <dbReference type="Proteomes" id="UP000501939"/>
    </source>
</evidence>
<dbReference type="GO" id="GO:0015627">
    <property type="term" value="C:type II protein secretion system complex"/>
    <property type="evidence" value="ECO:0007669"/>
    <property type="project" value="InterPro"/>
</dbReference>
<keyword evidence="2" id="KW-0812">Transmembrane</keyword>